<dbReference type="InterPro" id="IPR027640">
    <property type="entry name" value="Kinesin-like_fam"/>
</dbReference>
<evidence type="ECO:0000256" key="4">
    <source>
        <dbReference type="ARBA" id="ARBA00023175"/>
    </source>
</evidence>
<dbReference type="PANTHER" id="PTHR24115:SF1008">
    <property type="entry name" value="KINESIN-LIKE PROTEIN SUBITO"/>
    <property type="match status" value="1"/>
</dbReference>
<accession>A0ABR1JYY2</accession>
<feature type="compositionally biased region" description="Acidic residues" evidence="7">
    <location>
        <begin position="763"/>
        <end position="779"/>
    </location>
</feature>
<keyword evidence="2 5" id="KW-0547">Nucleotide-binding</keyword>
<feature type="region of interest" description="Disordered" evidence="7">
    <location>
        <begin position="1"/>
        <end position="92"/>
    </location>
</feature>
<feature type="compositionally biased region" description="Low complexity" evidence="7">
    <location>
        <begin position="13"/>
        <end position="43"/>
    </location>
</feature>
<keyword evidence="4 5" id="KW-0505">Motor protein</keyword>
<keyword evidence="1 6" id="KW-0493">Microtubule</keyword>
<dbReference type="Gene3D" id="3.40.850.10">
    <property type="entry name" value="Kinesin motor domain"/>
    <property type="match status" value="1"/>
</dbReference>
<dbReference type="Proteomes" id="UP001498398">
    <property type="component" value="Unassembled WGS sequence"/>
</dbReference>
<dbReference type="InterPro" id="IPR036961">
    <property type="entry name" value="Kinesin_motor_dom_sf"/>
</dbReference>
<protein>
    <recommendedName>
        <fullName evidence="6">Kinesin-like protein</fullName>
    </recommendedName>
</protein>
<feature type="binding site" evidence="5">
    <location>
        <begin position="193"/>
        <end position="200"/>
    </location>
    <ligand>
        <name>ATP</name>
        <dbReference type="ChEBI" id="CHEBI:30616"/>
    </ligand>
</feature>
<feature type="compositionally biased region" description="Acidic residues" evidence="7">
    <location>
        <begin position="820"/>
        <end position="862"/>
    </location>
</feature>
<comment type="similarity">
    <text evidence="5 6">Belongs to the TRAFAC class myosin-kinesin ATPase superfamily. Kinesin family.</text>
</comment>
<evidence type="ECO:0000256" key="2">
    <source>
        <dbReference type="ARBA" id="ARBA00022741"/>
    </source>
</evidence>
<evidence type="ECO:0000313" key="10">
    <source>
        <dbReference type="Proteomes" id="UP001498398"/>
    </source>
</evidence>
<reference evidence="9 10" key="1">
    <citation type="submission" date="2024-01" db="EMBL/GenBank/DDBJ databases">
        <title>A draft genome for the cacao thread blight pathogen Marasmiellus scandens.</title>
        <authorList>
            <person name="Baruah I.K."/>
            <person name="Leung J."/>
            <person name="Bukari Y."/>
            <person name="Amoako-Attah I."/>
            <person name="Meinhardt L.W."/>
            <person name="Bailey B.A."/>
            <person name="Cohen S.P."/>
        </authorList>
    </citation>
    <scope>NUCLEOTIDE SEQUENCE [LARGE SCALE GENOMIC DNA]</scope>
    <source>
        <strain evidence="9 10">GH-19</strain>
    </source>
</reference>
<name>A0ABR1JYY2_9AGAR</name>
<evidence type="ECO:0000256" key="1">
    <source>
        <dbReference type="ARBA" id="ARBA00022701"/>
    </source>
</evidence>
<evidence type="ECO:0000256" key="5">
    <source>
        <dbReference type="PROSITE-ProRule" id="PRU00283"/>
    </source>
</evidence>
<gene>
    <name evidence="9" type="ORF">VKT23_003100</name>
</gene>
<dbReference type="InterPro" id="IPR019821">
    <property type="entry name" value="Kinesin_motor_CS"/>
</dbReference>
<evidence type="ECO:0000256" key="3">
    <source>
        <dbReference type="ARBA" id="ARBA00022840"/>
    </source>
</evidence>
<dbReference type="SUPFAM" id="SSF52540">
    <property type="entry name" value="P-loop containing nucleoside triphosphate hydrolases"/>
    <property type="match status" value="1"/>
</dbReference>
<feature type="domain" description="Kinesin motor" evidence="8">
    <location>
        <begin position="98"/>
        <end position="551"/>
    </location>
</feature>
<evidence type="ECO:0000313" key="9">
    <source>
        <dbReference type="EMBL" id="KAK7468596.1"/>
    </source>
</evidence>
<dbReference type="PROSITE" id="PS00411">
    <property type="entry name" value="KINESIN_MOTOR_1"/>
    <property type="match status" value="1"/>
</dbReference>
<keyword evidence="10" id="KW-1185">Reference proteome</keyword>
<evidence type="ECO:0000256" key="6">
    <source>
        <dbReference type="RuleBase" id="RU000394"/>
    </source>
</evidence>
<dbReference type="EMBL" id="JBANRG010000003">
    <property type="protein sequence ID" value="KAK7468596.1"/>
    <property type="molecule type" value="Genomic_DNA"/>
</dbReference>
<dbReference type="InterPro" id="IPR027417">
    <property type="entry name" value="P-loop_NTPase"/>
</dbReference>
<proteinExistence type="inferred from homology"/>
<comment type="caution">
    <text evidence="9">The sequence shown here is derived from an EMBL/GenBank/DDBJ whole genome shotgun (WGS) entry which is preliminary data.</text>
</comment>
<keyword evidence="3 5" id="KW-0067">ATP-binding</keyword>
<dbReference type="InterPro" id="IPR001752">
    <property type="entry name" value="Kinesin_motor_dom"/>
</dbReference>
<dbReference type="SMART" id="SM00129">
    <property type="entry name" value="KISc"/>
    <property type="match status" value="1"/>
</dbReference>
<feature type="region of interest" description="Disordered" evidence="7">
    <location>
        <begin position="914"/>
        <end position="943"/>
    </location>
</feature>
<feature type="region of interest" description="Disordered" evidence="7">
    <location>
        <begin position="719"/>
        <end position="897"/>
    </location>
</feature>
<sequence length="977" mass="107319">MADKAKTTRSTRTKAQPAPAPATTRTTRAKAATTSKSAATAVPPSLPPPPPKKAAARKPLVNRGNTEASEPSSRPPSKVAVARKATKAQNVLDNEREPIMAFLRIRPALTDDDSATSPYLTQLSDTAVRMTDPQDHQNLASRFRSSNMTPSSTYTFSHVFPSATTQSDFFTKTTLPLVRDALEGQNGLLFTYGVTNSGKTYTVQGGSTEGSAGIVPRTLDVVFNSIDGLQSDSKYRPVRLHGVELADPSDLKPPPVNPEPGLESVLDQMNSLSLDDKDADATSIKLDRNYEYSVWLSYAEIYNEKVYDLLDSVKDTQGTQINTIPQSNSSSSLVLARAALAVKPSPASDGQDSGISGKYIAGLRQFRVQDASQAKALVKLGQLHRRVFGTLANRESSRSHGMVIIKIMRCHRGERNDPTAIQISRLTLVDLAGSERTKHTHTTGDRLKEAGNINKSLMVLGQCLETLRSNQKRLAVSLSQEGKGEDGRMDTRDVRKGFAIVPFRHSKLTEVLMDYFVGDGRTVVIVNVNPYDTGYDENSHVMKFAALAREVYINPAPAPVHQPPPILGPGKLQGKVIKKLGPLTLKDPEVIPKPLKRKVTLSMGGPGGKKPSEAVVEVLEVDETHEGDSIDEDDDLTINPFVDELFDEIEYLRLQLFEAEMRCAIVEADTREEVMREMEDRMSDMEEMYRKRLMKSIEQNEMKTDAKIDMLHQSGLFGSPVKKPSRLVEEDLSEEEEEEVDRSLISEVTDEDGETIEHSSSGEEFDFGSDRDEDEEDESALNGSPLAGKGKEPAKRQSTAPREIRESRAFIPDGPMVPSDGEDAEMTDEDEDESVAASEDGEEDTECEEDEDEEEDDDEDEYVPPAPISKSRTSRALRVSSPSPTHKSADAKTKQARLLTSKTRVTALEQEMNNMAIDDAESKPTQASGSGTKKPRRQLGKTPIVRADDMDSVEMALDRRIAKTGGGTNVKRLTRLS</sequence>
<feature type="compositionally biased region" description="Acidic residues" evidence="7">
    <location>
        <begin position="730"/>
        <end position="740"/>
    </location>
</feature>
<dbReference type="PROSITE" id="PS50067">
    <property type="entry name" value="KINESIN_MOTOR_2"/>
    <property type="match status" value="1"/>
</dbReference>
<evidence type="ECO:0000259" key="8">
    <source>
        <dbReference type="PROSITE" id="PS50067"/>
    </source>
</evidence>
<dbReference type="PANTHER" id="PTHR24115">
    <property type="entry name" value="KINESIN-RELATED"/>
    <property type="match status" value="1"/>
</dbReference>
<dbReference type="Pfam" id="PF00225">
    <property type="entry name" value="Kinesin"/>
    <property type="match status" value="1"/>
</dbReference>
<dbReference type="PRINTS" id="PR00380">
    <property type="entry name" value="KINESINHEAVY"/>
</dbReference>
<feature type="compositionally biased region" description="Polar residues" evidence="7">
    <location>
        <begin position="63"/>
        <end position="72"/>
    </location>
</feature>
<evidence type="ECO:0000256" key="7">
    <source>
        <dbReference type="SAM" id="MobiDB-lite"/>
    </source>
</evidence>
<organism evidence="9 10">
    <name type="scientific">Marasmiellus scandens</name>
    <dbReference type="NCBI Taxonomy" id="2682957"/>
    <lineage>
        <taxon>Eukaryota</taxon>
        <taxon>Fungi</taxon>
        <taxon>Dikarya</taxon>
        <taxon>Basidiomycota</taxon>
        <taxon>Agaricomycotina</taxon>
        <taxon>Agaricomycetes</taxon>
        <taxon>Agaricomycetidae</taxon>
        <taxon>Agaricales</taxon>
        <taxon>Marasmiineae</taxon>
        <taxon>Omphalotaceae</taxon>
        <taxon>Marasmiellus</taxon>
    </lineage>
</organism>